<organism evidence="3 4">
    <name type="scientific">Notechis scutatus</name>
    <name type="common">mainland tiger snake</name>
    <dbReference type="NCBI Taxonomy" id="8663"/>
    <lineage>
        <taxon>Eukaryota</taxon>
        <taxon>Metazoa</taxon>
        <taxon>Chordata</taxon>
        <taxon>Craniata</taxon>
        <taxon>Vertebrata</taxon>
        <taxon>Euteleostomi</taxon>
        <taxon>Lepidosauria</taxon>
        <taxon>Squamata</taxon>
        <taxon>Bifurcata</taxon>
        <taxon>Unidentata</taxon>
        <taxon>Episquamata</taxon>
        <taxon>Toxicofera</taxon>
        <taxon>Serpentes</taxon>
        <taxon>Colubroidea</taxon>
        <taxon>Elapidae</taxon>
        <taxon>Hydrophiinae</taxon>
        <taxon>Notechis</taxon>
    </lineage>
</organism>
<reference evidence="4" key="1">
    <citation type="submission" date="2025-08" db="UniProtKB">
        <authorList>
            <consortium name="RefSeq"/>
        </authorList>
    </citation>
    <scope>IDENTIFICATION</scope>
</reference>
<evidence type="ECO:0000313" key="4">
    <source>
        <dbReference type="RefSeq" id="XP_026528657.1"/>
    </source>
</evidence>
<dbReference type="AlphaFoldDB" id="A0A6J1UCF3"/>
<evidence type="ECO:0000313" key="3">
    <source>
        <dbReference type="Proteomes" id="UP000504612"/>
    </source>
</evidence>
<evidence type="ECO:0000256" key="2">
    <source>
        <dbReference type="SAM" id="SignalP"/>
    </source>
</evidence>
<dbReference type="RefSeq" id="XP_026528657.1">
    <property type="nucleotide sequence ID" value="XM_026672872.1"/>
</dbReference>
<feature type="chain" id="PRO_5026763992" evidence="2">
    <location>
        <begin position="20"/>
        <end position="174"/>
    </location>
</feature>
<feature type="compositionally biased region" description="Low complexity" evidence="1">
    <location>
        <begin position="129"/>
        <end position="158"/>
    </location>
</feature>
<keyword evidence="2" id="KW-0732">Signal</keyword>
<name>A0A6J1UCF3_9SAUR</name>
<dbReference type="Proteomes" id="UP000504612">
    <property type="component" value="Unplaced"/>
</dbReference>
<keyword evidence="3" id="KW-1185">Reference proteome</keyword>
<proteinExistence type="predicted"/>
<dbReference type="KEGG" id="nss:113415461"/>
<sequence length="174" mass="18516">MKIVILLACLLALIAPFEAHPIEIENSEQLPIPFYPSGPNNPILNDPPQNQSLSYYTKEIVDPLINVLIELASYIPAGPPGPTGAPGDASPPGPPGPPGPEGSMSPVSMYPEGNPGLISPENFAWPMCPESIPQSISPESIPQSIPQPMSPESPMEPMNPEYHPQGMFPPVEPV</sequence>
<evidence type="ECO:0000256" key="1">
    <source>
        <dbReference type="SAM" id="MobiDB-lite"/>
    </source>
</evidence>
<feature type="compositionally biased region" description="Pro residues" evidence="1">
    <location>
        <begin position="78"/>
        <end position="100"/>
    </location>
</feature>
<gene>
    <name evidence="4" type="primary">LOC113415461</name>
</gene>
<feature type="signal peptide" evidence="2">
    <location>
        <begin position="1"/>
        <end position="19"/>
    </location>
</feature>
<dbReference type="GeneID" id="113415461"/>
<protein>
    <submittedName>
        <fullName evidence="4">Collagen alpha-1(XXVI) chain-like</fullName>
    </submittedName>
</protein>
<accession>A0A6J1UCF3</accession>
<feature type="region of interest" description="Disordered" evidence="1">
    <location>
        <begin position="78"/>
        <end position="174"/>
    </location>
</feature>